<evidence type="ECO:0000256" key="3">
    <source>
        <dbReference type="SAM" id="SignalP"/>
    </source>
</evidence>
<feature type="compositionally biased region" description="Low complexity" evidence="2">
    <location>
        <begin position="66"/>
        <end position="76"/>
    </location>
</feature>
<dbReference type="KEGG" id="sfi:SFUL_2160"/>
<dbReference type="InterPro" id="IPR038765">
    <property type="entry name" value="Papain-like_cys_pep_sf"/>
</dbReference>
<dbReference type="PANTHER" id="PTHR44103">
    <property type="entry name" value="PROPROTEIN CONVERTASE P"/>
    <property type="match status" value="1"/>
</dbReference>
<dbReference type="Gene3D" id="3.90.1720.10">
    <property type="entry name" value="endopeptidase domain like (from Nostoc punctiforme)"/>
    <property type="match status" value="1"/>
</dbReference>
<protein>
    <submittedName>
        <fullName evidence="4">Resuscitation-promoting factor RpfA</fullName>
    </submittedName>
</protein>
<dbReference type="eggNOG" id="COG0791">
    <property type="taxonomic scope" value="Bacteria"/>
</dbReference>
<feature type="chain" id="PRO_5004106442" evidence="3">
    <location>
        <begin position="34"/>
        <end position="468"/>
    </location>
</feature>
<dbReference type="Gene3D" id="2.130.10.130">
    <property type="entry name" value="Integrin alpha, N-terminal"/>
    <property type="match status" value="1"/>
</dbReference>
<accession>N0CVS3</accession>
<dbReference type="InterPro" id="IPR013517">
    <property type="entry name" value="FG-GAP"/>
</dbReference>
<dbReference type="PATRIC" id="fig|1303692.3.peg.2177"/>
<name>N0CVS3_STRMI</name>
<dbReference type="SUPFAM" id="SSF69318">
    <property type="entry name" value="Integrin alpha N-terminal domain"/>
    <property type="match status" value="1"/>
</dbReference>
<evidence type="ECO:0000256" key="2">
    <source>
        <dbReference type="SAM" id="MobiDB-lite"/>
    </source>
</evidence>
<keyword evidence="1 3" id="KW-0732">Signal</keyword>
<proteinExistence type="predicted"/>
<dbReference type="InterPro" id="IPR028994">
    <property type="entry name" value="Integrin_alpha_N"/>
</dbReference>
<dbReference type="Pfam" id="PF13517">
    <property type="entry name" value="FG-GAP_3"/>
    <property type="match status" value="2"/>
</dbReference>
<dbReference type="SUPFAM" id="SSF54001">
    <property type="entry name" value="Cysteine proteinases"/>
    <property type="match status" value="1"/>
</dbReference>
<dbReference type="PANTHER" id="PTHR44103:SF1">
    <property type="entry name" value="PROPROTEIN CONVERTASE P"/>
    <property type="match status" value="1"/>
</dbReference>
<gene>
    <name evidence="4" type="ORF">SFUL_2160</name>
</gene>
<dbReference type="AlphaFoldDB" id="N0CVS3"/>
<evidence type="ECO:0000256" key="1">
    <source>
        <dbReference type="ARBA" id="ARBA00022729"/>
    </source>
</evidence>
<evidence type="ECO:0000313" key="5">
    <source>
        <dbReference type="Proteomes" id="UP000013304"/>
    </source>
</evidence>
<reference evidence="4 5" key="1">
    <citation type="submission" date="2013-04" db="EMBL/GenBank/DDBJ databases">
        <title>Complete genome sequence of Streptomyces fulvissimus.</title>
        <authorList>
            <person name="Myronovskyi M."/>
            <person name="Tokovenko B."/>
            <person name="Manderscheid N."/>
            <person name="Petzke L."/>
            <person name="Luzhetskyy A."/>
        </authorList>
    </citation>
    <scope>NUCLEOTIDE SEQUENCE [LARGE SCALE GENOMIC DNA]</scope>
    <source>
        <strain evidence="4 5">DSM 40593</strain>
    </source>
</reference>
<feature type="signal peptide" evidence="3">
    <location>
        <begin position="1"/>
        <end position="33"/>
    </location>
</feature>
<dbReference type="EMBL" id="CP005080">
    <property type="protein sequence ID" value="AGK77117.1"/>
    <property type="molecule type" value="Genomic_DNA"/>
</dbReference>
<dbReference type="Proteomes" id="UP000013304">
    <property type="component" value="Chromosome"/>
</dbReference>
<dbReference type="RefSeq" id="WP_015608483.1">
    <property type="nucleotide sequence ID" value="NC_021177.1"/>
</dbReference>
<organism evidence="4 5">
    <name type="scientific">Streptomyces microflavus DSM 40593</name>
    <dbReference type="NCBI Taxonomy" id="1303692"/>
    <lineage>
        <taxon>Bacteria</taxon>
        <taxon>Bacillati</taxon>
        <taxon>Actinomycetota</taxon>
        <taxon>Actinomycetes</taxon>
        <taxon>Kitasatosporales</taxon>
        <taxon>Streptomycetaceae</taxon>
        <taxon>Streptomyces</taxon>
    </lineage>
</organism>
<sequence length="468" mass="49037">MPATISARTAALTVALASATVLGTLVLPAAATAAPTTTAVTASTAAEDIERPQGTVGPLKTDASRSRLSASPSAALPAGAPITRSAVIARAKTWADAKVPYSMNDYLDGYRTDCSGLVSMAWNLGTNAWTGNLDTYATRITKSELKKGDMLLFHNPSNPTSGSHVVLFERWTDSSKTSYVGIEQTPPHAVRRTIPYAYFNNSGSYVPYRYKNIIEDVTATRDHDYTGDLKDDLLGVDSTGTLRLYSGNGSSGVNFTREVGGGWTGMDKVAAADFNGDGDGDLVATKKTTGELFLYIGNGEGGFKSTSEIGHGWTGIEQLAAGDFTGDGKADIVAVNKTDATLHLYTGNGSGVTHTKQIGSGWSKMTNLAAGDFNGDNRADVIATREDTGSLLLYPGTSGGGIGSGIEIGTSFNVMSHLTLTDINSDGRADVVAINRNSGDLFLYTSKSNSLNSGTAIGHGWNTFKHLI</sequence>
<evidence type="ECO:0000313" key="4">
    <source>
        <dbReference type="EMBL" id="AGK77117.1"/>
    </source>
</evidence>
<feature type="region of interest" description="Disordered" evidence="2">
    <location>
        <begin position="42"/>
        <end position="76"/>
    </location>
</feature>
<dbReference type="HOGENOM" id="CLU_026782_0_0_11"/>